<evidence type="ECO:0000256" key="1">
    <source>
        <dbReference type="PROSITE-ProRule" id="PRU00278"/>
    </source>
</evidence>
<dbReference type="Pfam" id="PF00639">
    <property type="entry name" value="Rotamase"/>
    <property type="match status" value="1"/>
</dbReference>
<protein>
    <submittedName>
        <fullName evidence="3">Peptidyl-prolyl cis-trans isomerase SurA</fullName>
    </submittedName>
</protein>
<accession>A0A428MIN6</accession>
<evidence type="ECO:0000313" key="4">
    <source>
        <dbReference type="Proteomes" id="UP000269669"/>
    </source>
</evidence>
<dbReference type="InterPro" id="IPR050245">
    <property type="entry name" value="PrsA_foldase"/>
</dbReference>
<name>A0A428MIN6_9BACT</name>
<dbReference type="Gene3D" id="1.10.4030.10">
    <property type="entry name" value="Porin chaperone SurA, peptide-binding domain"/>
    <property type="match status" value="1"/>
</dbReference>
<comment type="caution">
    <text evidence="3">The sequence shown here is derived from an EMBL/GenBank/DDBJ whole genome shotgun (WGS) entry which is preliminary data.</text>
</comment>
<dbReference type="EMBL" id="RSDW01000001">
    <property type="protein sequence ID" value="RSL16742.1"/>
    <property type="molecule type" value="Genomic_DNA"/>
</dbReference>
<dbReference type="RefSeq" id="WP_260472807.1">
    <property type="nucleotide sequence ID" value="NZ_RSDW01000001.1"/>
</dbReference>
<dbReference type="SUPFAM" id="SSF109998">
    <property type="entry name" value="Triger factor/SurA peptide-binding domain-like"/>
    <property type="match status" value="1"/>
</dbReference>
<gene>
    <name evidence="3" type="ORF">EDE15_2265</name>
</gene>
<dbReference type="SUPFAM" id="SSF54534">
    <property type="entry name" value="FKBP-like"/>
    <property type="match status" value="1"/>
</dbReference>
<keyword evidence="1" id="KW-0697">Rotamase</keyword>
<dbReference type="GO" id="GO:0003755">
    <property type="term" value="F:peptidyl-prolyl cis-trans isomerase activity"/>
    <property type="evidence" value="ECO:0007669"/>
    <property type="project" value="UniProtKB-KW"/>
</dbReference>
<dbReference type="InterPro" id="IPR023058">
    <property type="entry name" value="PPIase_PpiC_CS"/>
</dbReference>
<dbReference type="Pfam" id="PF13624">
    <property type="entry name" value="SurA_N_3"/>
    <property type="match status" value="1"/>
</dbReference>
<dbReference type="Gene3D" id="3.10.50.40">
    <property type="match status" value="1"/>
</dbReference>
<dbReference type="PROSITE" id="PS01096">
    <property type="entry name" value="PPIC_PPIASE_1"/>
    <property type="match status" value="1"/>
</dbReference>
<dbReference type="PROSITE" id="PS50198">
    <property type="entry name" value="PPIC_PPIASE_2"/>
    <property type="match status" value="1"/>
</dbReference>
<evidence type="ECO:0000313" key="3">
    <source>
        <dbReference type="EMBL" id="RSL16742.1"/>
    </source>
</evidence>
<feature type="domain" description="PpiC" evidence="2">
    <location>
        <begin position="195"/>
        <end position="314"/>
    </location>
</feature>
<evidence type="ECO:0000259" key="2">
    <source>
        <dbReference type="PROSITE" id="PS50198"/>
    </source>
</evidence>
<dbReference type="AlphaFoldDB" id="A0A428MIN6"/>
<dbReference type="InterPro" id="IPR046357">
    <property type="entry name" value="PPIase_dom_sf"/>
</dbReference>
<dbReference type="InterPro" id="IPR027304">
    <property type="entry name" value="Trigger_fact/SurA_dom_sf"/>
</dbReference>
<dbReference type="InterPro" id="IPR000297">
    <property type="entry name" value="PPIase_PpiC"/>
</dbReference>
<keyword evidence="1 3" id="KW-0413">Isomerase</keyword>
<proteinExistence type="predicted"/>
<organism evidence="3 4">
    <name type="scientific">Edaphobacter aggregans</name>
    <dbReference type="NCBI Taxonomy" id="570835"/>
    <lineage>
        <taxon>Bacteria</taxon>
        <taxon>Pseudomonadati</taxon>
        <taxon>Acidobacteriota</taxon>
        <taxon>Terriglobia</taxon>
        <taxon>Terriglobales</taxon>
        <taxon>Acidobacteriaceae</taxon>
        <taxon>Edaphobacter</taxon>
    </lineage>
</organism>
<keyword evidence="4" id="KW-1185">Reference proteome</keyword>
<dbReference type="PANTHER" id="PTHR47245">
    <property type="entry name" value="PEPTIDYLPROLYL ISOMERASE"/>
    <property type="match status" value="1"/>
</dbReference>
<dbReference type="Proteomes" id="UP000269669">
    <property type="component" value="Unassembled WGS sequence"/>
</dbReference>
<sequence>MTKCLTVNNFPSTAGSSRRGSQHIAPVSVALLVLAGLLPVAGCNRTHSADVVATVNGKAIMRADMDKAYAAQLGDAQQQQQQPTAEQADSLRLNVLRSLIDEEIVEQRAAKMNLTATNEEVDAKLAEMKAPYSEEQFDQKLKASNHTLDDVKHELRRSLTIDKLLNKEINSKITVTDADVTSYYNQHKAEFNLRETQYRLAQIQVTNVPSAQPGNLQNSKAMNDVEAKKKIQALKNRLDSGEDFGSVAMNFSENPETASSGGDIGFVGESQMHSDPAIYAAVTKLKAGQITDILPLLDAQTKKPAGYAIYKLVSREPAGQRELSDPRVQQAIRQQLHDGRSQLLKSAYLEMLHDQAKIENFFAEQIFKNDAH</sequence>
<reference evidence="3 4" key="1">
    <citation type="submission" date="2018-12" db="EMBL/GenBank/DDBJ databases">
        <title>Sequencing of bacterial isolates from soil warming experiment in Harvard Forest, Massachusetts, USA.</title>
        <authorList>
            <person name="Deangelis K."/>
        </authorList>
    </citation>
    <scope>NUCLEOTIDE SEQUENCE [LARGE SCALE GENOMIC DNA]</scope>
    <source>
        <strain evidence="3 4">EB153</strain>
    </source>
</reference>
<dbReference type="PANTHER" id="PTHR47245:SF2">
    <property type="entry name" value="PEPTIDYL-PROLYL CIS-TRANS ISOMERASE HP_0175-RELATED"/>
    <property type="match status" value="1"/>
</dbReference>